<dbReference type="RefSeq" id="WP_148096354.1">
    <property type="nucleotide sequence ID" value="NZ_RQVQ01000048.1"/>
</dbReference>
<keyword evidence="1" id="KW-1133">Transmembrane helix</keyword>
<accession>A0A3P3W1F5</accession>
<feature type="transmembrane region" description="Helical" evidence="1">
    <location>
        <begin position="180"/>
        <end position="201"/>
    </location>
</feature>
<evidence type="ECO:0000256" key="1">
    <source>
        <dbReference type="SAM" id="Phobius"/>
    </source>
</evidence>
<gene>
    <name evidence="3" type="ORF">EG240_14525</name>
</gene>
<dbReference type="EMBL" id="RQVQ01000048">
    <property type="protein sequence ID" value="RRJ87726.1"/>
    <property type="molecule type" value="Genomic_DNA"/>
</dbReference>
<keyword evidence="4" id="KW-1185">Reference proteome</keyword>
<feature type="transmembrane region" description="Helical" evidence="1">
    <location>
        <begin position="148"/>
        <end position="168"/>
    </location>
</feature>
<dbReference type="Pfam" id="PF14219">
    <property type="entry name" value="DUF4328"/>
    <property type="match status" value="1"/>
</dbReference>
<feature type="domain" description="DUF4328" evidence="2">
    <location>
        <begin position="46"/>
        <end position="203"/>
    </location>
</feature>
<name>A0A3P3W1F5_9FLAO</name>
<keyword evidence="1" id="KW-0472">Membrane</keyword>
<sequence>MNFLRENSNRAKLIVLFLWLTIVSEVLSIISSYFQFSVIEDFFNDYDIKDTDFEFADNLNNVITIVYFIVFLCSIIFFIQWFRRAYFNLHILLKDLKFDEGWAAGSWFVPFLNLFRPVEIMKELYERTRFILTENNVRFDNKKNVINIWWGFWIVSGVISNFIFRYSLNVSTLESLQNLTIMNMISSVVSIVLGFFAIKVVKDYIYLEEKLHKINFTSKVDRTDKVNHSQRMKVSIAK</sequence>
<dbReference type="InterPro" id="IPR025565">
    <property type="entry name" value="DUF4328"/>
</dbReference>
<protein>
    <submittedName>
        <fullName evidence="3">DUF4328 domain-containing protein</fullName>
    </submittedName>
</protein>
<evidence type="ECO:0000313" key="3">
    <source>
        <dbReference type="EMBL" id="RRJ87726.1"/>
    </source>
</evidence>
<dbReference type="Proteomes" id="UP000275719">
    <property type="component" value="Unassembled WGS sequence"/>
</dbReference>
<comment type="caution">
    <text evidence="3">The sequence shown here is derived from an EMBL/GenBank/DDBJ whole genome shotgun (WGS) entry which is preliminary data.</text>
</comment>
<dbReference type="OrthoDB" id="4174975at2"/>
<keyword evidence="1" id="KW-0812">Transmembrane</keyword>
<proteinExistence type="predicted"/>
<organism evidence="3 4">
    <name type="scientific">Paenimyroides tangerinum</name>
    <dbReference type="NCBI Taxonomy" id="2488728"/>
    <lineage>
        <taxon>Bacteria</taxon>
        <taxon>Pseudomonadati</taxon>
        <taxon>Bacteroidota</taxon>
        <taxon>Flavobacteriia</taxon>
        <taxon>Flavobacteriales</taxon>
        <taxon>Flavobacteriaceae</taxon>
        <taxon>Paenimyroides</taxon>
    </lineage>
</organism>
<dbReference type="AlphaFoldDB" id="A0A3P3W1F5"/>
<feature type="transmembrane region" description="Helical" evidence="1">
    <location>
        <begin position="62"/>
        <end position="82"/>
    </location>
</feature>
<reference evidence="3 4" key="1">
    <citation type="submission" date="2018-11" db="EMBL/GenBank/DDBJ databases">
        <title>Flavobacterium sp. nov., YIM 102701-2 draft genome.</title>
        <authorList>
            <person name="Li G."/>
            <person name="Jiang Y."/>
        </authorList>
    </citation>
    <scope>NUCLEOTIDE SEQUENCE [LARGE SCALE GENOMIC DNA]</scope>
    <source>
        <strain evidence="3 4">YIM 102701-2</strain>
    </source>
</reference>
<feature type="non-terminal residue" evidence="3">
    <location>
        <position position="238"/>
    </location>
</feature>
<evidence type="ECO:0000259" key="2">
    <source>
        <dbReference type="Pfam" id="PF14219"/>
    </source>
</evidence>
<evidence type="ECO:0000313" key="4">
    <source>
        <dbReference type="Proteomes" id="UP000275719"/>
    </source>
</evidence>